<dbReference type="PANTHER" id="PTHR11909">
    <property type="entry name" value="CASEIN KINASE-RELATED"/>
    <property type="match status" value="1"/>
</dbReference>
<sequence>MKDILIADKYRINHKIGAGGFGLVYSGTDLKLGDEVAIKLTHVRDSPEVLQDENDVYEALSGAVGIPQVQWFGLECDYYALVHDLLGPSLEDLFNYCGRKFSLKTILLIADQAISRIQCIHSRGFLHRDIKPDNFLMGVGRQGNTLYTIDFGLAKKISRAERCKNAEGLPLTGTARYASINNHNGREQSRGDDLESLGYVFVYFARGSLPWQGIKAATSDGRDARIKEIKESLSGEELCDGILPEEFATYINYTRGLLFEDRPDYSALRRLFRRLFTAKGFKHDNIFDWTEKRFYEIQSTVNSAVQLSQKKPRKQADRTPLAQKKSQRRTTQRSRNPKRGQCNTARRDTDGSS</sequence>
<dbReference type="OrthoDB" id="5800476at2759"/>
<evidence type="ECO:0000259" key="7">
    <source>
        <dbReference type="PROSITE" id="PS50011"/>
    </source>
</evidence>
<evidence type="ECO:0000313" key="8">
    <source>
        <dbReference type="EMBL" id="KAH7309037.1"/>
    </source>
</evidence>
<comment type="similarity">
    <text evidence="5">Belongs to the protein kinase superfamily.</text>
</comment>
<gene>
    <name evidence="8" type="ORF">B0I35DRAFT_441277</name>
</gene>
<organism evidence="8 9">
    <name type="scientific">Stachybotrys elegans</name>
    <dbReference type="NCBI Taxonomy" id="80388"/>
    <lineage>
        <taxon>Eukaryota</taxon>
        <taxon>Fungi</taxon>
        <taxon>Dikarya</taxon>
        <taxon>Ascomycota</taxon>
        <taxon>Pezizomycotina</taxon>
        <taxon>Sordariomycetes</taxon>
        <taxon>Hypocreomycetidae</taxon>
        <taxon>Hypocreales</taxon>
        <taxon>Stachybotryaceae</taxon>
        <taxon>Stachybotrys</taxon>
    </lineage>
</organism>
<evidence type="ECO:0000256" key="3">
    <source>
        <dbReference type="ARBA" id="ARBA00022840"/>
    </source>
</evidence>
<keyword evidence="5" id="KW-0723">Serine/threonine-protein kinase</keyword>
<evidence type="ECO:0000256" key="4">
    <source>
        <dbReference type="PROSITE-ProRule" id="PRU10141"/>
    </source>
</evidence>
<keyword evidence="8" id="KW-0418">Kinase</keyword>
<dbReference type="InterPro" id="IPR050235">
    <property type="entry name" value="CK1_Ser-Thr_kinase"/>
</dbReference>
<evidence type="ECO:0000256" key="5">
    <source>
        <dbReference type="RuleBase" id="RU000304"/>
    </source>
</evidence>
<dbReference type="SUPFAM" id="SSF56112">
    <property type="entry name" value="Protein kinase-like (PK-like)"/>
    <property type="match status" value="1"/>
</dbReference>
<evidence type="ECO:0000256" key="2">
    <source>
        <dbReference type="ARBA" id="ARBA00022741"/>
    </source>
</evidence>
<evidence type="ECO:0000256" key="6">
    <source>
        <dbReference type="SAM" id="MobiDB-lite"/>
    </source>
</evidence>
<reference evidence="8" key="1">
    <citation type="journal article" date="2021" name="Nat. Commun.">
        <title>Genetic determinants of endophytism in the Arabidopsis root mycobiome.</title>
        <authorList>
            <person name="Mesny F."/>
            <person name="Miyauchi S."/>
            <person name="Thiergart T."/>
            <person name="Pickel B."/>
            <person name="Atanasova L."/>
            <person name="Karlsson M."/>
            <person name="Huettel B."/>
            <person name="Barry K.W."/>
            <person name="Haridas S."/>
            <person name="Chen C."/>
            <person name="Bauer D."/>
            <person name="Andreopoulos W."/>
            <person name="Pangilinan J."/>
            <person name="LaButti K."/>
            <person name="Riley R."/>
            <person name="Lipzen A."/>
            <person name="Clum A."/>
            <person name="Drula E."/>
            <person name="Henrissat B."/>
            <person name="Kohler A."/>
            <person name="Grigoriev I.V."/>
            <person name="Martin F.M."/>
            <person name="Hacquard S."/>
        </authorList>
    </citation>
    <scope>NUCLEOTIDE SEQUENCE</scope>
    <source>
        <strain evidence="8">MPI-CAGE-CH-0235</strain>
    </source>
</reference>
<dbReference type="GO" id="GO:0004674">
    <property type="term" value="F:protein serine/threonine kinase activity"/>
    <property type="evidence" value="ECO:0007669"/>
    <property type="project" value="UniProtKB-KW"/>
</dbReference>
<keyword evidence="9" id="KW-1185">Reference proteome</keyword>
<dbReference type="EMBL" id="JAGPNK010000014">
    <property type="protein sequence ID" value="KAH7309037.1"/>
    <property type="molecule type" value="Genomic_DNA"/>
</dbReference>
<proteinExistence type="inferred from homology"/>
<feature type="binding site" evidence="4">
    <location>
        <position position="39"/>
    </location>
    <ligand>
        <name>ATP</name>
        <dbReference type="ChEBI" id="CHEBI:30616"/>
    </ligand>
</feature>
<dbReference type="PROSITE" id="PS00107">
    <property type="entry name" value="PROTEIN_KINASE_ATP"/>
    <property type="match status" value="1"/>
</dbReference>
<evidence type="ECO:0000313" key="9">
    <source>
        <dbReference type="Proteomes" id="UP000813444"/>
    </source>
</evidence>
<dbReference type="AlphaFoldDB" id="A0A8K0WLF4"/>
<dbReference type="GO" id="GO:0005524">
    <property type="term" value="F:ATP binding"/>
    <property type="evidence" value="ECO:0007669"/>
    <property type="project" value="UniProtKB-UniRule"/>
</dbReference>
<dbReference type="InterPro" id="IPR017441">
    <property type="entry name" value="Protein_kinase_ATP_BS"/>
</dbReference>
<dbReference type="CDD" id="cd14016">
    <property type="entry name" value="STKc_CK1"/>
    <property type="match status" value="1"/>
</dbReference>
<dbReference type="InterPro" id="IPR000719">
    <property type="entry name" value="Prot_kinase_dom"/>
</dbReference>
<dbReference type="Pfam" id="PF00069">
    <property type="entry name" value="Pkinase"/>
    <property type="match status" value="1"/>
</dbReference>
<feature type="domain" description="Protein kinase" evidence="7">
    <location>
        <begin position="10"/>
        <end position="276"/>
    </location>
</feature>
<accession>A0A8K0WLF4</accession>
<dbReference type="EC" id="2.7.11.1" evidence="1"/>
<dbReference type="Gene3D" id="1.10.510.10">
    <property type="entry name" value="Transferase(Phosphotransferase) domain 1"/>
    <property type="match status" value="1"/>
</dbReference>
<feature type="compositionally biased region" description="Basic residues" evidence="6">
    <location>
        <begin position="325"/>
        <end position="338"/>
    </location>
</feature>
<evidence type="ECO:0000256" key="1">
    <source>
        <dbReference type="ARBA" id="ARBA00012513"/>
    </source>
</evidence>
<protein>
    <recommendedName>
        <fullName evidence="1">non-specific serine/threonine protein kinase</fullName>
        <ecNumber evidence="1">2.7.11.1</ecNumber>
    </recommendedName>
</protein>
<dbReference type="Proteomes" id="UP000813444">
    <property type="component" value="Unassembled WGS sequence"/>
</dbReference>
<name>A0A8K0WLF4_9HYPO</name>
<dbReference type="PROSITE" id="PS00108">
    <property type="entry name" value="PROTEIN_KINASE_ST"/>
    <property type="match status" value="1"/>
</dbReference>
<dbReference type="SMART" id="SM00220">
    <property type="entry name" value="S_TKc"/>
    <property type="match status" value="1"/>
</dbReference>
<keyword evidence="3 4" id="KW-0067">ATP-binding</keyword>
<keyword evidence="2 4" id="KW-0547">Nucleotide-binding</keyword>
<dbReference type="InterPro" id="IPR008271">
    <property type="entry name" value="Ser/Thr_kinase_AS"/>
</dbReference>
<dbReference type="InterPro" id="IPR011009">
    <property type="entry name" value="Kinase-like_dom_sf"/>
</dbReference>
<feature type="region of interest" description="Disordered" evidence="6">
    <location>
        <begin position="306"/>
        <end position="353"/>
    </location>
</feature>
<dbReference type="PROSITE" id="PS50011">
    <property type="entry name" value="PROTEIN_KINASE_DOM"/>
    <property type="match status" value="1"/>
</dbReference>
<comment type="caution">
    <text evidence="8">The sequence shown here is derived from an EMBL/GenBank/DDBJ whole genome shotgun (WGS) entry which is preliminary data.</text>
</comment>
<keyword evidence="8" id="KW-0808">Transferase</keyword>